<sequence>MLAMATLNLAGYTKLGEEAWIDKRDGPGGPMGWLTTECVGQSCVMGYYGYIVANFMADGLLIWRTCIIWDSYLIVLLPCLMYFASTALSIVSVYQIAKPGDNIWSDTTISFGIPYMALSISLNIVLTLLIVARLMYISNTVRTVLGAEHSGTYTFVATAMVESAAPYSITSIFFIILYGRHSNIQNLVLPVLAQIMDDSTILLFPKLEAQFL</sequence>
<keyword evidence="1" id="KW-0472">Membrane</keyword>
<proteinExistence type="predicted"/>
<evidence type="ECO:0000313" key="2">
    <source>
        <dbReference type="EMBL" id="PSS28486.1"/>
    </source>
</evidence>
<reference evidence="2 3" key="1">
    <citation type="submission" date="2018-02" db="EMBL/GenBank/DDBJ databases">
        <title>Genome sequence of the basidiomycete white-rot fungus Phlebia centrifuga.</title>
        <authorList>
            <person name="Granchi Z."/>
            <person name="Peng M."/>
            <person name="de Vries R.P."/>
            <person name="Hilden K."/>
            <person name="Makela M.R."/>
            <person name="Grigoriev I."/>
            <person name="Riley R."/>
        </authorList>
    </citation>
    <scope>NUCLEOTIDE SEQUENCE [LARGE SCALE GENOMIC DNA]</scope>
    <source>
        <strain evidence="2 3">FBCC195</strain>
    </source>
</reference>
<protein>
    <submittedName>
        <fullName evidence="2">Uncharacterized protein</fullName>
    </submittedName>
</protein>
<feature type="transmembrane region" description="Helical" evidence="1">
    <location>
        <begin position="47"/>
        <end position="66"/>
    </location>
</feature>
<keyword evidence="3" id="KW-1185">Reference proteome</keyword>
<evidence type="ECO:0000256" key="1">
    <source>
        <dbReference type="SAM" id="Phobius"/>
    </source>
</evidence>
<feature type="transmembrane region" description="Helical" evidence="1">
    <location>
        <begin position="73"/>
        <end position="97"/>
    </location>
</feature>
<organism evidence="2 3">
    <name type="scientific">Hermanssonia centrifuga</name>
    <dbReference type="NCBI Taxonomy" id="98765"/>
    <lineage>
        <taxon>Eukaryota</taxon>
        <taxon>Fungi</taxon>
        <taxon>Dikarya</taxon>
        <taxon>Basidiomycota</taxon>
        <taxon>Agaricomycotina</taxon>
        <taxon>Agaricomycetes</taxon>
        <taxon>Polyporales</taxon>
        <taxon>Meruliaceae</taxon>
        <taxon>Hermanssonia</taxon>
    </lineage>
</organism>
<keyword evidence="1" id="KW-0812">Transmembrane</keyword>
<keyword evidence="1" id="KW-1133">Transmembrane helix</keyword>
<feature type="transmembrane region" description="Helical" evidence="1">
    <location>
        <begin position="109"/>
        <end position="132"/>
    </location>
</feature>
<dbReference type="Proteomes" id="UP000186601">
    <property type="component" value="Unassembled WGS sequence"/>
</dbReference>
<dbReference type="EMBL" id="MLYV02000262">
    <property type="protein sequence ID" value="PSS28486.1"/>
    <property type="molecule type" value="Genomic_DNA"/>
</dbReference>
<dbReference type="STRING" id="98765.A0A2R6REN3"/>
<evidence type="ECO:0000313" key="3">
    <source>
        <dbReference type="Proteomes" id="UP000186601"/>
    </source>
</evidence>
<comment type="caution">
    <text evidence="2">The sequence shown here is derived from an EMBL/GenBank/DDBJ whole genome shotgun (WGS) entry which is preliminary data.</text>
</comment>
<dbReference type="AlphaFoldDB" id="A0A2R6REN3"/>
<name>A0A2R6REN3_9APHY</name>
<gene>
    <name evidence="2" type="ORF">PHLCEN_2v2967</name>
</gene>
<accession>A0A2R6REN3</accession>
<dbReference type="OrthoDB" id="2796825at2759"/>